<dbReference type="InterPro" id="IPR006621">
    <property type="entry name" value="Nose-resist-to-fluoxetine_N"/>
</dbReference>
<dbReference type="InterPro" id="IPR002656">
    <property type="entry name" value="Acyl_transf_3_dom"/>
</dbReference>
<comment type="caution">
    <text evidence="1">The sequence shown here is derived from an EMBL/GenBank/DDBJ whole genome shotgun (WGS) entry which is preliminary data.</text>
</comment>
<gene>
    <name evidence="1" type="ORF">OFUS_LOCUS3500</name>
</gene>
<dbReference type="AlphaFoldDB" id="A0A8J1XKG1"/>
<sequence>MDPLRIFIKLTCLLGICLYPTEAQKAIWFSEILTTFKTEMGPLFLGNTLKNTTSITPKCWSDFQFYMAVLNNPLVPILTNQSVPPEITLMLDADAVAPAGIASGKGFWNGDYDLCMSLKVDNKVFNYTEYNDDRIPIRDVSLHANFKAQYYRVIILALDGFTITFGVCAPDSCKASDVHQMLNDGETSFGVISVENPTSGRGLIKDDPGAIVALCIISIFVAIVLGATAMDIFYITPKRKQHEKEAEIYKETTSKVNHAYDEHGTQATSFTSKNQPNGVYYTEKVSNEANHTYTTLNQEKVLDEVNHVYTTLHLNDARKEYASTNGVTNGSVKNVTPGAKKEDAATNGISNGNVKIVTANVPLPSHKPKPYSPGVGIQIILAFSVYSNLPQLMSVDAPKGSYLALNCIRFLSMAYIILGHTFQLGIYLGDMGVSLENYHFWMYPEYYGKYHNRALTNMQLAVDSFFLLSGFLVAISFLKTLDRQGGRLQLKQMGLYFFHRFWRLTPVYMILIMFLATLFKYTGDGPLWPLRMNEVEGCRMHWWTNLLYINNLYIPGPLCMGWAWYLANDMQFYIAAPVFVFALYKKPVVGYILTGLSFLGSIIAISVLHAQGKGDFVQDYIKPYTRIGPYIIGIWLGYFIWRTKA</sequence>
<organism evidence="1 2">
    <name type="scientific">Owenia fusiformis</name>
    <name type="common">Polychaete worm</name>
    <dbReference type="NCBI Taxonomy" id="6347"/>
    <lineage>
        <taxon>Eukaryota</taxon>
        <taxon>Metazoa</taxon>
        <taxon>Spiralia</taxon>
        <taxon>Lophotrochozoa</taxon>
        <taxon>Annelida</taxon>
        <taxon>Polychaeta</taxon>
        <taxon>Sedentaria</taxon>
        <taxon>Canalipalpata</taxon>
        <taxon>Sabellida</taxon>
        <taxon>Oweniida</taxon>
        <taxon>Oweniidae</taxon>
        <taxon>Owenia</taxon>
    </lineage>
</organism>
<evidence type="ECO:0000313" key="1">
    <source>
        <dbReference type="EMBL" id="CAH1776316.1"/>
    </source>
</evidence>
<dbReference type="OrthoDB" id="207378at2759"/>
<protein>
    <submittedName>
        <fullName evidence="1">Uncharacterized protein</fullName>
    </submittedName>
</protein>
<reference evidence="1" key="1">
    <citation type="submission" date="2022-03" db="EMBL/GenBank/DDBJ databases">
        <authorList>
            <person name="Martin C."/>
        </authorList>
    </citation>
    <scope>NUCLEOTIDE SEQUENCE</scope>
</reference>
<dbReference type="InterPro" id="IPR052728">
    <property type="entry name" value="O2_lipid_transport_reg"/>
</dbReference>
<dbReference type="PANTHER" id="PTHR11161:SF0">
    <property type="entry name" value="O-ACYLTRANSFERASE LIKE PROTEIN"/>
    <property type="match status" value="1"/>
</dbReference>
<dbReference type="GO" id="GO:0016747">
    <property type="term" value="F:acyltransferase activity, transferring groups other than amino-acyl groups"/>
    <property type="evidence" value="ECO:0007669"/>
    <property type="project" value="InterPro"/>
</dbReference>
<dbReference type="EMBL" id="CAIIXF020000002">
    <property type="protein sequence ID" value="CAH1776316.1"/>
    <property type="molecule type" value="Genomic_DNA"/>
</dbReference>
<dbReference type="Pfam" id="PF01757">
    <property type="entry name" value="Acyl_transf_3"/>
    <property type="match status" value="1"/>
</dbReference>
<accession>A0A8J1XKG1</accession>
<proteinExistence type="predicted"/>
<feature type="non-terminal residue" evidence="1">
    <location>
        <position position="1"/>
    </location>
</feature>
<keyword evidence="2" id="KW-1185">Reference proteome</keyword>
<name>A0A8J1XKG1_OWEFU</name>
<dbReference type="Proteomes" id="UP000749559">
    <property type="component" value="Unassembled WGS sequence"/>
</dbReference>
<dbReference type="PANTHER" id="PTHR11161">
    <property type="entry name" value="O-ACYLTRANSFERASE"/>
    <property type="match status" value="1"/>
</dbReference>
<dbReference type="Pfam" id="PF20146">
    <property type="entry name" value="NRF"/>
    <property type="match status" value="1"/>
</dbReference>
<evidence type="ECO:0000313" key="2">
    <source>
        <dbReference type="Proteomes" id="UP000749559"/>
    </source>
</evidence>
<dbReference type="SMART" id="SM00703">
    <property type="entry name" value="NRF"/>
    <property type="match status" value="1"/>
</dbReference>